<comment type="caution">
    <text evidence="1">The sequence shown here is derived from an EMBL/GenBank/DDBJ whole genome shotgun (WGS) entry which is preliminary data.</text>
</comment>
<reference evidence="1 2" key="1">
    <citation type="submission" date="2024-01" db="EMBL/GenBank/DDBJ databases">
        <title>The genomes of 5 underutilized Papilionoideae crops provide insights into root nodulation and disease resistanc.</title>
        <authorList>
            <person name="Jiang F."/>
        </authorList>
    </citation>
    <scope>NUCLEOTIDE SEQUENCE [LARGE SCALE GENOMIC DNA]</scope>
    <source>
        <strain evidence="1">DUOXIRENSHENG_FW03</strain>
        <tissue evidence="1">Leaves</tissue>
    </source>
</reference>
<proteinExistence type="predicted"/>
<organism evidence="1 2">
    <name type="scientific">Psophocarpus tetragonolobus</name>
    <name type="common">Winged bean</name>
    <name type="synonym">Dolichos tetragonolobus</name>
    <dbReference type="NCBI Taxonomy" id="3891"/>
    <lineage>
        <taxon>Eukaryota</taxon>
        <taxon>Viridiplantae</taxon>
        <taxon>Streptophyta</taxon>
        <taxon>Embryophyta</taxon>
        <taxon>Tracheophyta</taxon>
        <taxon>Spermatophyta</taxon>
        <taxon>Magnoliopsida</taxon>
        <taxon>eudicotyledons</taxon>
        <taxon>Gunneridae</taxon>
        <taxon>Pentapetalae</taxon>
        <taxon>rosids</taxon>
        <taxon>fabids</taxon>
        <taxon>Fabales</taxon>
        <taxon>Fabaceae</taxon>
        <taxon>Papilionoideae</taxon>
        <taxon>50 kb inversion clade</taxon>
        <taxon>NPAAA clade</taxon>
        <taxon>indigoferoid/millettioid clade</taxon>
        <taxon>Phaseoleae</taxon>
        <taxon>Psophocarpus</taxon>
    </lineage>
</organism>
<keyword evidence="2" id="KW-1185">Reference proteome</keyword>
<accession>A0AAN9XNN8</accession>
<name>A0AAN9XNN8_PSOTE</name>
<evidence type="ECO:0000313" key="1">
    <source>
        <dbReference type="EMBL" id="KAK7400225.1"/>
    </source>
</evidence>
<evidence type="ECO:0000313" key="2">
    <source>
        <dbReference type="Proteomes" id="UP001386955"/>
    </source>
</evidence>
<dbReference type="Proteomes" id="UP001386955">
    <property type="component" value="Unassembled WGS sequence"/>
</dbReference>
<protein>
    <submittedName>
        <fullName evidence="1">Uncharacterized protein</fullName>
    </submittedName>
</protein>
<dbReference type="AlphaFoldDB" id="A0AAN9XNN8"/>
<sequence length="88" mass="9801">MFLSCIVEYVALTLIDVFTVGISLRSDRPLMGPLARKATLVLSNGHNFNVDVGLLRHFLRLRNIYDHGSKARIGSQGGGRTLRLQHRA</sequence>
<gene>
    <name evidence="1" type="ORF">VNO78_11425</name>
</gene>
<dbReference type="EMBL" id="JAYMYS010000003">
    <property type="protein sequence ID" value="KAK7400225.1"/>
    <property type="molecule type" value="Genomic_DNA"/>
</dbReference>